<evidence type="ECO:0000259" key="1">
    <source>
        <dbReference type="Pfam" id="PF01593"/>
    </source>
</evidence>
<dbReference type="RefSeq" id="WP_145059135.1">
    <property type="nucleotide sequence ID" value="NZ_CP036433.1"/>
</dbReference>
<dbReference type="EC" id="1.4.-.-" evidence="2"/>
<dbReference type="KEGG" id="lcre:Pla8534_71630"/>
<gene>
    <name evidence="2" type="primary">vioA_2</name>
    <name evidence="2" type="ORF">Pla8534_71630</name>
</gene>
<evidence type="ECO:0000313" key="2">
    <source>
        <dbReference type="EMBL" id="QDU99250.1"/>
    </source>
</evidence>
<protein>
    <submittedName>
        <fullName evidence="2">Putative L-tryptophan oxidase VioA</fullName>
        <ecNumber evidence="2">1.4.-.-</ecNumber>
    </submittedName>
</protein>
<dbReference type="EMBL" id="CP036433">
    <property type="protein sequence ID" value="QDU99250.1"/>
    <property type="molecule type" value="Genomic_DNA"/>
</dbReference>
<reference evidence="2 3" key="1">
    <citation type="submission" date="2019-02" db="EMBL/GenBank/DDBJ databases">
        <title>Deep-cultivation of Planctomycetes and their phenomic and genomic characterization uncovers novel biology.</title>
        <authorList>
            <person name="Wiegand S."/>
            <person name="Jogler M."/>
            <person name="Boedeker C."/>
            <person name="Pinto D."/>
            <person name="Vollmers J."/>
            <person name="Rivas-Marin E."/>
            <person name="Kohn T."/>
            <person name="Peeters S.H."/>
            <person name="Heuer A."/>
            <person name="Rast P."/>
            <person name="Oberbeckmann S."/>
            <person name="Bunk B."/>
            <person name="Jeske O."/>
            <person name="Meyerdierks A."/>
            <person name="Storesund J.E."/>
            <person name="Kallscheuer N."/>
            <person name="Luecker S."/>
            <person name="Lage O.M."/>
            <person name="Pohl T."/>
            <person name="Merkel B.J."/>
            <person name="Hornburger P."/>
            <person name="Mueller R.-W."/>
            <person name="Bruemmer F."/>
            <person name="Labrenz M."/>
            <person name="Spormann A.M."/>
            <person name="Op den Camp H."/>
            <person name="Overmann J."/>
            <person name="Amann R."/>
            <person name="Jetten M.S.M."/>
            <person name="Mascher T."/>
            <person name="Medema M.H."/>
            <person name="Devos D.P."/>
            <person name="Kaster A.-K."/>
            <person name="Ovreas L."/>
            <person name="Rohde M."/>
            <person name="Galperin M.Y."/>
            <person name="Jogler C."/>
        </authorList>
    </citation>
    <scope>NUCLEOTIDE SEQUENCE [LARGE SCALE GENOMIC DNA]</scope>
    <source>
        <strain evidence="2 3">Pla85_3_4</strain>
    </source>
</reference>
<dbReference type="Gene3D" id="3.50.50.60">
    <property type="entry name" value="FAD/NAD(P)-binding domain"/>
    <property type="match status" value="1"/>
</dbReference>
<keyword evidence="2" id="KW-0560">Oxidoreductase</keyword>
<dbReference type="PRINTS" id="PR00419">
    <property type="entry name" value="ADXRDTASE"/>
</dbReference>
<dbReference type="Pfam" id="PF13450">
    <property type="entry name" value="NAD_binding_8"/>
    <property type="match status" value="1"/>
</dbReference>
<dbReference type="PANTHER" id="PTHR16128:SF5">
    <property type="entry name" value="FAD_NAD(P)-BINDING OXIDOREDUCTASE FAMILY PROTEIN"/>
    <property type="match status" value="1"/>
</dbReference>
<dbReference type="InterPro" id="IPR036188">
    <property type="entry name" value="FAD/NAD-bd_sf"/>
</dbReference>
<evidence type="ECO:0000313" key="3">
    <source>
        <dbReference type="Proteomes" id="UP000317648"/>
    </source>
</evidence>
<dbReference type="Proteomes" id="UP000317648">
    <property type="component" value="Chromosome"/>
</dbReference>
<sequence length="332" mass="35542">MTGQEIESVAVIGAGMAGLCCAQHLRAAGLTVRVFDKSRGVGGRLATRRTDGEAAFDHGAQYFTVSDPILRRHVDSWIRAGVAAPWSGRIVVLKQGQTSPPHGEVTRYVGAPAMTAIAKHLAHGLNLELNARIARLEPAGEKWRLRGEQEQDLGQFDAVLVTAPAPQTLDLLQGLAPFDAQLAEARLAPSWAVMLALPEPLALPLDGAFVEDSPLSWIARNSSKPERPATPDCWVLHARGDWSEEHLEEAPETVIAALLAAFWSATGATAPPDLTATAHRWRYALPTNPLPERCLFDPQSRLGVAGDWCGGPKVEGAFLSGLALAEAVFSLL</sequence>
<dbReference type="PANTHER" id="PTHR16128">
    <property type="entry name" value="FAD/NAD(P)-BINDING OXIDOREDUCTASE FAMILY PROTEIN"/>
    <property type="match status" value="1"/>
</dbReference>
<dbReference type="SUPFAM" id="SSF51905">
    <property type="entry name" value="FAD/NAD(P)-binding domain"/>
    <property type="match status" value="1"/>
</dbReference>
<organism evidence="2 3">
    <name type="scientific">Lignipirellula cremea</name>
    <dbReference type="NCBI Taxonomy" id="2528010"/>
    <lineage>
        <taxon>Bacteria</taxon>
        <taxon>Pseudomonadati</taxon>
        <taxon>Planctomycetota</taxon>
        <taxon>Planctomycetia</taxon>
        <taxon>Pirellulales</taxon>
        <taxon>Pirellulaceae</taxon>
        <taxon>Lignipirellula</taxon>
    </lineage>
</organism>
<dbReference type="Pfam" id="PF01593">
    <property type="entry name" value="Amino_oxidase"/>
    <property type="match status" value="1"/>
</dbReference>
<proteinExistence type="predicted"/>
<keyword evidence="3" id="KW-1185">Reference proteome</keyword>
<feature type="domain" description="Amine oxidase" evidence="1">
    <location>
        <begin position="114"/>
        <end position="328"/>
    </location>
</feature>
<dbReference type="Gene3D" id="3.90.660.10">
    <property type="match status" value="1"/>
</dbReference>
<dbReference type="InterPro" id="IPR002937">
    <property type="entry name" value="Amino_oxidase"/>
</dbReference>
<dbReference type="GO" id="GO:0016491">
    <property type="term" value="F:oxidoreductase activity"/>
    <property type="evidence" value="ECO:0007669"/>
    <property type="project" value="UniProtKB-KW"/>
</dbReference>
<dbReference type="OrthoDB" id="5792777at2"/>
<dbReference type="AlphaFoldDB" id="A0A518E591"/>
<accession>A0A518E591</accession>
<name>A0A518E591_9BACT</name>